<protein>
    <submittedName>
        <fullName evidence="1">Uncharacterized protein</fullName>
    </submittedName>
</protein>
<proteinExistence type="predicted"/>
<gene>
    <name evidence="1" type="ORF">FHX72_000410</name>
</gene>
<dbReference type="Proteomes" id="UP000545286">
    <property type="component" value="Unassembled WGS sequence"/>
</dbReference>
<sequence length="29" mass="3457">MNSYLNIQILLEYLNIQMGVTYLKNKILL</sequence>
<dbReference type="AlphaFoldDB" id="A0A7W4YEB0"/>
<evidence type="ECO:0000313" key="2">
    <source>
        <dbReference type="Proteomes" id="UP000545286"/>
    </source>
</evidence>
<keyword evidence="2" id="KW-1185">Reference proteome</keyword>
<organism evidence="1 2">
    <name type="scientific">Pseudoclavibacter helvolus</name>
    <dbReference type="NCBI Taxonomy" id="255205"/>
    <lineage>
        <taxon>Bacteria</taxon>
        <taxon>Bacillati</taxon>
        <taxon>Actinomycetota</taxon>
        <taxon>Actinomycetes</taxon>
        <taxon>Micrococcales</taxon>
        <taxon>Microbacteriaceae</taxon>
        <taxon>Pseudoclavibacter</taxon>
    </lineage>
</organism>
<evidence type="ECO:0000313" key="1">
    <source>
        <dbReference type="EMBL" id="MBB2956298.1"/>
    </source>
</evidence>
<accession>A0A7W4YEB0</accession>
<comment type="caution">
    <text evidence="1">The sequence shown here is derived from an EMBL/GenBank/DDBJ whole genome shotgun (WGS) entry which is preliminary data.</text>
</comment>
<name>A0A7W4YEB0_9MICO</name>
<dbReference type="EMBL" id="JACHWJ010000001">
    <property type="protein sequence ID" value="MBB2956298.1"/>
    <property type="molecule type" value="Genomic_DNA"/>
</dbReference>
<reference evidence="1 2" key="1">
    <citation type="submission" date="2020-08" db="EMBL/GenBank/DDBJ databases">
        <title>Sequencing the genomes of 1000 actinobacteria strains.</title>
        <authorList>
            <person name="Klenk H.-P."/>
        </authorList>
    </citation>
    <scope>NUCLEOTIDE SEQUENCE [LARGE SCALE GENOMIC DNA]</scope>
    <source>
        <strain evidence="1 2">DSM 20419</strain>
    </source>
</reference>